<organism evidence="6 7">
    <name type="scientific">Pseudomonas putida</name>
    <name type="common">Arthrobacter siderocapsulatus</name>
    <dbReference type="NCBI Taxonomy" id="303"/>
    <lineage>
        <taxon>Bacteria</taxon>
        <taxon>Pseudomonadati</taxon>
        <taxon>Pseudomonadota</taxon>
        <taxon>Gammaproteobacteria</taxon>
        <taxon>Pseudomonadales</taxon>
        <taxon>Pseudomonadaceae</taxon>
        <taxon>Pseudomonas</taxon>
    </lineage>
</organism>
<dbReference type="Pfam" id="PF22178">
    <property type="entry name" value="Gp5_trimer_C"/>
    <property type="match status" value="1"/>
</dbReference>
<comment type="caution">
    <text evidence="6">The sequence shown here is derived from an EMBL/GenBank/DDBJ whole genome shotgun (WGS) entry which is preliminary data.</text>
</comment>
<evidence type="ECO:0000256" key="1">
    <source>
        <dbReference type="ARBA" id="ARBA00004613"/>
    </source>
</evidence>
<dbReference type="PANTHER" id="PTHR32305">
    <property type="match status" value="1"/>
</dbReference>
<dbReference type="OrthoDB" id="9762420at2"/>
<evidence type="ECO:0000256" key="2">
    <source>
        <dbReference type="ARBA" id="ARBA00005558"/>
    </source>
</evidence>
<evidence type="ECO:0000259" key="5">
    <source>
        <dbReference type="Pfam" id="PF22178"/>
    </source>
</evidence>
<dbReference type="InterPro" id="IPR037026">
    <property type="entry name" value="Vgr_OB-fold_dom_sf"/>
</dbReference>
<dbReference type="Gene3D" id="3.55.50.10">
    <property type="entry name" value="Baseplate protein-like domains"/>
    <property type="match status" value="1"/>
</dbReference>
<proteinExistence type="inferred from homology"/>
<evidence type="ECO:0000313" key="6">
    <source>
        <dbReference type="EMBL" id="ORL60084.1"/>
    </source>
</evidence>
<dbReference type="Pfam" id="PF04717">
    <property type="entry name" value="Phage_base_V"/>
    <property type="match status" value="1"/>
</dbReference>
<dbReference type="AlphaFoldDB" id="A0A1X0ZP00"/>
<feature type="domain" description="Gp5/Type VI secretion system Vgr C-terminal trimerisation" evidence="5">
    <location>
        <begin position="484"/>
        <end position="581"/>
    </location>
</feature>
<dbReference type="Gene3D" id="2.40.50.230">
    <property type="entry name" value="Gp5 N-terminal domain"/>
    <property type="match status" value="1"/>
</dbReference>
<gene>
    <name evidence="6" type="ORF">B7H17_22750</name>
</gene>
<evidence type="ECO:0000259" key="4">
    <source>
        <dbReference type="Pfam" id="PF04717"/>
    </source>
</evidence>
<dbReference type="SUPFAM" id="SSF69279">
    <property type="entry name" value="Phage tail proteins"/>
    <property type="match status" value="2"/>
</dbReference>
<dbReference type="InterPro" id="IPR054030">
    <property type="entry name" value="Gp5_Vgr_C"/>
</dbReference>
<dbReference type="Gene3D" id="2.30.110.50">
    <property type="match status" value="1"/>
</dbReference>
<dbReference type="InterPro" id="IPR017847">
    <property type="entry name" value="T6SS_RhsGE_Vgr_subset"/>
</dbReference>
<comment type="similarity">
    <text evidence="2">Belongs to the VgrG protein family.</text>
</comment>
<keyword evidence="3" id="KW-0964">Secreted</keyword>
<feature type="domain" description="Gp5/Type VI secretion system Vgr protein OB-fold" evidence="4">
    <location>
        <begin position="400"/>
        <end position="467"/>
    </location>
</feature>
<dbReference type="RefSeq" id="WP_084858834.1">
    <property type="nucleotide sequence ID" value="NZ_NBWC01000041.1"/>
</dbReference>
<dbReference type="Gene3D" id="4.10.220.110">
    <property type="match status" value="1"/>
</dbReference>
<dbReference type="InterPro" id="IPR006533">
    <property type="entry name" value="T6SS_Vgr_RhsGE"/>
</dbReference>
<evidence type="ECO:0000256" key="3">
    <source>
        <dbReference type="ARBA" id="ARBA00022525"/>
    </source>
</evidence>
<dbReference type="EMBL" id="NBWC01000041">
    <property type="protein sequence ID" value="ORL60084.1"/>
    <property type="molecule type" value="Genomic_DNA"/>
</dbReference>
<dbReference type="Pfam" id="PF05954">
    <property type="entry name" value="Phage_GPD"/>
    <property type="match status" value="1"/>
</dbReference>
<sequence length="620" mass="69476">MLMEDIAALFAPQNRRLIKLTTPLSADQELLVDTFVGNEGLSTLFHYDLSLISQDAHIELKSLIGKPALLEIELAEGGARLIHGYVNDFASGGSDGGLAYYSATLVPWLWMLSRRFDSRIFQDQTVEQVLTQVFASYGSLPSVQFNLTRPLKTHSYITQYRESDFNFVQRLLDQEGLFYYFEHSHEQHTLVIGDNSTLLTAVPEQPRIRFHSTSVTETADAITHWSGSRQLQSSRMAVQTFDYKQPRNALPVVMDSLNQQGDVAPFEIFDFPGQYTHGDYDAGERLVRNRLEALEVQAKVFAGSSNCRAMRTGHTFELQHHYEHDQGSPDDRRFLLLALRHEGANNYRHAKNGGAYYLNHFTCIRSKIPYRPQPSTERPLLHGPQTAIVVGPPGEEIFTDSLGRVKLQFHWDRYGQHDDNSSCWVRVAQAWASGGFGSIQIPRVGDEVVVSFLEGNPDRPLVTGSLYNSQNMPPWSLPQNKTQSGFLTRSTRSGSDAANFIRFDDKQGAEQLLVHAERCLDTEVELDETHSVGNNRSIAVGGNQYQTVQQDAEVTIMQGAYSLAVTQKHVEIQANTHITLRVGNSSLTLTPQAITLKADAIHSQSTGETRIEGQPIKLNQ</sequence>
<accession>A0A1X0ZP00</accession>
<dbReference type="PANTHER" id="PTHR32305:SF15">
    <property type="entry name" value="PROTEIN RHSA-RELATED"/>
    <property type="match status" value="1"/>
</dbReference>
<dbReference type="SUPFAM" id="SSF69255">
    <property type="entry name" value="gp5 N-terminal domain-like"/>
    <property type="match status" value="1"/>
</dbReference>
<dbReference type="SUPFAM" id="SSF69349">
    <property type="entry name" value="Phage fibre proteins"/>
    <property type="match status" value="1"/>
</dbReference>
<protein>
    <submittedName>
        <fullName evidence="6">Type IV secretion protein Rhs</fullName>
    </submittedName>
</protein>
<evidence type="ECO:0000313" key="7">
    <source>
        <dbReference type="Proteomes" id="UP000193675"/>
    </source>
</evidence>
<name>A0A1X0ZP00_PSEPU</name>
<dbReference type="GO" id="GO:0005576">
    <property type="term" value="C:extracellular region"/>
    <property type="evidence" value="ECO:0007669"/>
    <property type="project" value="UniProtKB-SubCell"/>
</dbReference>
<dbReference type="Proteomes" id="UP000193675">
    <property type="component" value="Unassembled WGS sequence"/>
</dbReference>
<dbReference type="InterPro" id="IPR050708">
    <property type="entry name" value="T6SS_VgrG/RHS"/>
</dbReference>
<reference evidence="6 7" key="1">
    <citation type="submission" date="2017-04" db="EMBL/GenBank/DDBJ databases">
        <title>Presence of VIM-2 positive Pseudomonas species in chickens and their surrounding environment.</title>
        <authorList>
            <person name="Zhang R."/>
        </authorList>
    </citation>
    <scope>NUCLEOTIDE SEQUENCE [LARGE SCALE GENOMIC DNA]</scope>
    <source>
        <strain evidence="6 7">DZ-C18</strain>
    </source>
</reference>
<dbReference type="NCBIfam" id="TIGR03361">
    <property type="entry name" value="VI_Rhs_Vgr"/>
    <property type="match status" value="1"/>
</dbReference>
<comment type="subcellular location">
    <subcellularLocation>
        <location evidence="1">Secreted</location>
    </subcellularLocation>
</comment>
<dbReference type="NCBIfam" id="TIGR01646">
    <property type="entry name" value="vgr_GE"/>
    <property type="match status" value="1"/>
</dbReference>
<dbReference type="InterPro" id="IPR006531">
    <property type="entry name" value="Gp5/Vgr_OB"/>
</dbReference>